<accession>A0AA41D6H1</accession>
<evidence type="ECO:0000313" key="1">
    <source>
        <dbReference type="EMBL" id="MBM6856548.1"/>
    </source>
</evidence>
<proteinExistence type="predicted"/>
<reference evidence="1 2" key="1">
    <citation type="journal article" date="2021" name="Sci. Rep.">
        <title>The distribution of antibiotic resistance genes in chicken gut microbiota commensals.</title>
        <authorList>
            <person name="Juricova H."/>
            <person name="Matiasovicova J."/>
            <person name="Kubasova T."/>
            <person name="Cejkova D."/>
            <person name="Rychlik I."/>
        </authorList>
    </citation>
    <scope>NUCLEOTIDE SEQUENCE [LARGE SCALE GENOMIC DNA]</scope>
    <source>
        <strain evidence="1 2">An421</strain>
    </source>
</reference>
<dbReference type="RefSeq" id="WP_204971033.1">
    <property type="nucleotide sequence ID" value="NZ_JAAZTS010000002.1"/>
</dbReference>
<protein>
    <submittedName>
        <fullName evidence="1">Uncharacterized protein</fullName>
    </submittedName>
</protein>
<dbReference type="Proteomes" id="UP000698924">
    <property type="component" value="Unassembled WGS sequence"/>
</dbReference>
<dbReference type="AlphaFoldDB" id="A0AA41D6H1"/>
<sequence>MIPKKTLIEAAEKDGSMARLNQLLSASQILLCEANNLVEEASDLMKERGLMLGTIKQLHTRFVQSADAYFKEFSSLVIEEQSKMDMFNDMDSFDTYFRKWAKIPKGWEPLKQEI</sequence>
<gene>
    <name evidence="1" type="ORF">H6D15_02830</name>
</gene>
<name>A0AA41D6H1_9BACT</name>
<evidence type="ECO:0000313" key="2">
    <source>
        <dbReference type="Proteomes" id="UP000698924"/>
    </source>
</evidence>
<organism evidence="1 2">
    <name type="scientific">Caecibacteroides pullorum</name>
    <dbReference type="NCBI Taxonomy" id="2725562"/>
    <lineage>
        <taxon>Bacteria</taxon>
        <taxon>Pseudomonadati</taxon>
        <taxon>Bacteroidota</taxon>
        <taxon>Bacteroidia</taxon>
        <taxon>Bacteroidales</taxon>
        <taxon>Bacteroidaceae</taxon>
        <taxon>Caecibacteroides</taxon>
    </lineage>
</organism>
<keyword evidence="2" id="KW-1185">Reference proteome</keyword>
<dbReference type="EMBL" id="JACJMO010000002">
    <property type="protein sequence ID" value="MBM6856548.1"/>
    <property type="molecule type" value="Genomic_DNA"/>
</dbReference>
<comment type="caution">
    <text evidence="1">The sequence shown here is derived from an EMBL/GenBank/DDBJ whole genome shotgun (WGS) entry which is preliminary data.</text>
</comment>